<dbReference type="Gene3D" id="1.10.10.10">
    <property type="entry name" value="Winged helix-like DNA-binding domain superfamily/Winged helix DNA-binding domain"/>
    <property type="match status" value="1"/>
</dbReference>
<keyword evidence="4" id="KW-1185">Reference proteome</keyword>
<dbReference type="CDD" id="cd00090">
    <property type="entry name" value="HTH_ARSR"/>
    <property type="match status" value="1"/>
</dbReference>
<evidence type="ECO:0000259" key="2">
    <source>
        <dbReference type="SMART" id="SM00418"/>
    </source>
</evidence>
<accession>A0ABX1SD76</accession>
<feature type="region of interest" description="Disordered" evidence="1">
    <location>
        <begin position="75"/>
        <end position="96"/>
    </location>
</feature>
<sequence>MAGSEMVERHRTHGALAAASRVRLLDALRAGEHGLDARELAAACGLHVTTVRFHLDVLREAGLVRSESVRAGARGRPRVLYTPASGRDPGDPPGTDSYQMLASALAAHWTDPSPEPGQRAEQAGWAIAEKHRLAPPSTGGPSAEQAVAQVSGLFAELGFEPELTHDGDDLQIRLHACPFSAVAREHPDVVCTMHLGLLRGALAGLGAPVTVIDLTPFVGPHLCIAHLAPGTESTSPAFGAGRR</sequence>
<dbReference type="Proteomes" id="UP000820669">
    <property type="component" value="Unassembled WGS sequence"/>
</dbReference>
<evidence type="ECO:0000313" key="3">
    <source>
        <dbReference type="EMBL" id="NMH99519.1"/>
    </source>
</evidence>
<dbReference type="SUPFAM" id="SSF46785">
    <property type="entry name" value="Winged helix' DNA-binding domain"/>
    <property type="match status" value="1"/>
</dbReference>
<dbReference type="EMBL" id="JAAXLA010000037">
    <property type="protein sequence ID" value="NMH99519.1"/>
    <property type="molecule type" value="Genomic_DNA"/>
</dbReference>
<dbReference type="InterPro" id="IPR001845">
    <property type="entry name" value="HTH_ArsR_DNA-bd_dom"/>
</dbReference>
<reference evidence="3 4" key="1">
    <citation type="submission" date="2020-04" db="EMBL/GenBank/DDBJ databases">
        <authorList>
            <person name="Klaysubun C."/>
            <person name="Duangmal K."/>
            <person name="Lipun K."/>
        </authorList>
    </citation>
    <scope>NUCLEOTIDE SEQUENCE [LARGE SCALE GENOMIC DNA]</scope>
    <source>
        <strain evidence="3 4">K10HN5</strain>
    </source>
</reference>
<dbReference type="InterPro" id="IPR036390">
    <property type="entry name" value="WH_DNA-bd_sf"/>
</dbReference>
<dbReference type="SMART" id="SM00418">
    <property type="entry name" value="HTH_ARSR"/>
    <property type="match status" value="1"/>
</dbReference>
<protein>
    <submittedName>
        <fullName evidence="3">Helix-turn-helix domain-containing protein</fullName>
    </submittedName>
</protein>
<organism evidence="3 4">
    <name type="scientific">Pseudonocardia acidicola</name>
    <dbReference type="NCBI Taxonomy" id="2724939"/>
    <lineage>
        <taxon>Bacteria</taxon>
        <taxon>Bacillati</taxon>
        <taxon>Actinomycetota</taxon>
        <taxon>Actinomycetes</taxon>
        <taxon>Pseudonocardiales</taxon>
        <taxon>Pseudonocardiaceae</taxon>
        <taxon>Pseudonocardia</taxon>
    </lineage>
</organism>
<evidence type="ECO:0000256" key="1">
    <source>
        <dbReference type="SAM" id="MobiDB-lite"/>
    </source>
</evidence>
<feature type="domain" description="HTH arsR-type" evidence="2">
    <location>
        <begin position="11"/>
        <end position="103"/>
    </location>
</feature>
<dbReference type="InterPro" id="IPR036388">
    <property type="entry name" value="WH-like_DNA-bd_sf"/>
</dbReference>
<comment type="caution">
    <text evidence="3">The sequence shown here is derived from an EMBL/GenBank/DDBJ whole genome shotgun (WGS) entry which is preliminary data.</text>
</comment>
<gene>
    <name evidence="3" type="ORF">HF526_19685</name>
</gene>
<proteinExistence type="predicted"/>
<name>A0ABX1SD76_9PSEU</name>
<dbReference type="InterPro" id="IPR011991">
    <property type="entry name" value="ArsR-like_HTH"/>
</dbReference>
<dbReference type="Pfam" id="PF12840">
    <property type="entry name" value="HTH_20"/>
    <property type="match status" value="1"/>
</dbReference>
<evidence type="ECO:0000313" key="4">
    <source>
        <dbReference type="Proteomes" id="UP000820669"/>
    </source>
</evidence>
<dbReference type="RefSeq" id="WP_169383002.1">
    <property type="nucleotide sequence ID" value="NZ_JAAXLA010000037.1"/>
</dbReference>